<keyword evidence="4" id="KW-0808">Transferase</keyword>
<dbReference type="EC" id="2.3.2.31" evidence="3"/>
<reference evidence="12" key="2">
    <citation type="journal article" date="2024" name="Plant">
        <title>Genomic evolution and insights into agronomic trait innovations of Sesamum species.</title>
        <authorList>
            <person name="Miao H."/>
            <person name="Wang L."/>
            <person name="Qu L."/>
            <person name="Liu H."/>
            <person name="Sun Y."/>
            <person name="Le M."/>
            <person name="Wang Q."/>
            <person name="Wei S."/>
            <person name="Zheng Y."/>
            <person name="Lin W."/>
            <person name="Duan Y."/>
            <person name="Cao H."/>
            <person name="Xiong S."/>
            <person name="Wang X."/>
            <person name="Wei L."/>
            <person name="Li C."/>
            <person name="Ma Q."/>
            <person name="Ju M."/>
            <person name="Zhao R."/>
            <person name="Li G."/>
            <person name="Mu C."/>
            <person name="Tian Q."/>
            <person name="Mei H."/>
            <person name="Zhang T."/>
            <person name="Gao T."/>
            <person name="Zhang H."/>
        </authorList>
    </citation>
    <scope>NUCLEOTIDE SEQUENCE</scope>
    <source>
        <strain evidence="12">G02</strain>
    </source>
</reference>
<keyword evidence="7" id="KW-0863">Zinc-finger</keyword>
<comment type="catalytic activity">
    <reaction evidence="1">
        <text>[E2 ubiquitin-conjugating enzyme]-S-ubiquitinyl-L-cysteine + [acceptor protein]-L-lysine = [E2 ubiquitin-conjugating enzyme]-L-cysteine + [acceptor protein]-N(6)-ubiquitinyl-L-lysine.</text>
        <dbReference type="EC" id="2.3.2.31"/>
    </reaction>
</comment>
<dbReference type="CDD" id="cd22584">
    <property type="entry name" value="Rcat_RBR_unk"/>
    <property type="match status" value="1"/>
</dbReference>
<evidence type="ECO:0000256" key="7">
    <source>
        <dbReference type="ARBA" id="ARBA00022771"/>
    </source>
</evidence>
<keyword evidence="5" id="KW-0479">Metal-binding</keyword>
<dbReference type="InterPro" id="IPR013083">
    <property type="entry name" value="Znf_RING/FYVE/PHD"/>
</dbReference>
<dbReference type="CDD" id="cd22582">
    <property type="entry name" value="BRcat_RBR_unk"/>
    <property type="match status" value="1"/>
</dbReference>
<keyword evidence="8" id="KW-0833">Ubl conjugation pathway</keyword>
<dbReference type="Gene3D" id="1.20.120.1750">
    <property type="match status" value="1"/>
</dbReference>
<comment type="cofactor">
    <cofactor evidence="2">
        <name>Zn(2+)</name>
        <dbReference type="ChEBI" id="CHEBI:29105"/>
    </cofactor>
</comment>
<dbReference type="SUPFAM" id="SSF57850">
    <property type="entry name" value="RING/U-box"/>
    <property type="match status" value="2"/>
</dbReference>
<dbReference type="GO" id="GO:0003676">
    <property type="term" value="F:nucleic acid binding"/>
    <property type="evidence" value="ECO:0007669"/>
    <property type="project" value="InterPro"/>
</dbReference>
<dbReference type="InterPro" id="IPR044066">
    <property type="entry name" value="TRIAD_supradom"/>
</dbReference>
<evidence type="ECO:0000256" key="9">
    <source>
        <dbReference type="ARBA" id="ARBA00022833"/>
    </source>
</evidence>
<evidence type="ECO:0000256" key="4">
    <source>
        <dbReference type="ARBA" id="ARBA00022679"/>
    </source>
</evidence>
<evidence type="ECO:0000256" key="1">
    <source>
        <dbReference type="ARBA" id="ARBA00001798"/>
    </source>
</evidence>
<dbReference type="InterPro" id="IPR031127">
    <property type="entry name" value="E3_UB_ligase_RBR"/>
</dbReference>
<sequence length="523" mass="59467">MSVPPLSLDFGSDSDDLQAIAGEIMAAKALDSDLDFAFNLQLQEAISASLTLHHQPSPSSTVVSESKMNEDVSHFPDLLSDEILKLEQELKDKAVSETEFRKLKNDLHRRIHDHNVALEISRMPEEEWEDWGDNFERPFGEGSSEGANAEIFRVYFKGLVEKQFPEGTLLGGIGVAVCDSRDEVLFELRKPLVGNGSSRQGAEMRALVEGLNAALELELKRVTFYCDYYTIFKYVSSIFILLRALFLSFQLRSPSKNVEVCEILGDGVGYWPVVNKTEKSISIEDTNISQIFPIDDCMHRYCFSCMKQHVEVKLLHGMLPTCPHEGCKSKLKIDSCSKFLTPRLIEIMSQRIKEASIPVTEKVYCPYPKCSALMSKSEVLEYSKSALREAARSGARNCIKCNGCFCIDCKVPWHNNMSCSDYKRRNPYPHPEDAKLKNLAATNLWRQCVKCNHMIELAAGCYHMTCRCGYEFCYTCGAEWKNKKATCFCPLWDEENIVDGEFDEEGEEEDDEEYYDSDSDEYW</sequence>
<dbReference type="Pfam" id="PF01485">
    <property type="entry name" value="IBR"/>
    <property type="match status" value="2"/>
</dbReference>
<proteinExistence type="predicted"/>
<dbReference type="PANTHER" id="PTHR11685">
    <property type="entry name" value="RBR FAMILY RING FINGER AND IBR DOMAIN-CONTAINING"/>
    <property type="match status" value="1"/>
</dbReference>
<evidence type="ECO:0000256" key="5">
    <source>
        <dbReference type="ARBA" id="ARBA00022723"/>
    </source>
</evidence>
<dbReference type="InterPro" id="IPR002156">
    <property type="entry name" value="RNaseH_domain"/>
</dbReference>
<accession>A0AAW2UPJ7</accession>
<organism evidence="12">
    <name type="scientific">Sesamum radiatum</name>
    <name type="common">Black benniseed</name>
    <dbReference type="NCBI Taxonomy" id="300843"/>
    <lineage>
        <taxon>Eukaryota</taxon>
        <taxon>Viridiplantae</taxon>
        <taxon>Streptophyta</taxon>
        <taxon>Embryophyta</taxon>
        <taxon>Tracheophyta</taxon>
        <taxon>Spermatophyta</taxon>
        <taxon>Magnoliopsida</taxon>
        <taxon>eudicotyledons</taxon>
        <taxon>Gunneridae</taxon>
        <taxon>Pentapetalae</taxon>
        <taxon>asterids</taxon>
        <taxon>lamiids</taxon>
        <taxon>Lamiales</taxon>
        <taxon>Pedaliaceae</taxon>
        <taxon>Sesamum</taxon>
    </lineage>
</organism>
<dbReference type="InterPro" id="IPR036397">
    <property type="entry name" value="RNaseH_sf"/>
</dbReference>
<feature type="region of interest" description="Disordered" evidence="10">
    <location>
        <begin position="500"/>
        <end position="523"/>
    </location>
</feature>
<dbReference type="EMBL" id="JACGWJ010000005">
    <property type="protein sequence ID" value="KAL0418170.1"/>
    <property type="molecule type" value="Genomic_DNA"/>
</dbReference>
<evidence type="ECO:0000256" key="8">
    <source>
        <dbReference type="ARBA" id="ARBA00022786"/>
    </source>
</evidence>
<protein>
    <recommendedName>
        <fullName evidence="3">RBR-type E3 ubiquitin transferase</fullName>
        <ecNumber evidence="3">2.3.2.31</ecNumber>
    </recommendedName>
</protein>
<dbReference type="PROSITE" id="PS51873">
    <property type="entry name" value="TRIAD"/>
    <property type="match status" value="1"/>
</dbReference>
<gene>
    <name evidence="12" type="ORF">Sradi_1230500</name>
</gene>
<dbReference type="Gene3D" id="3.30.40.10">
    <property type="entry name" value="Zinc/RING finger domain, C3HC4 (zinc finger)"/>
    <property type="match status" value="1"/>
</dbReference>
<name>A0AAW2UPJ7_SESRA</name>
<dbReference type="AlphaFoldDB" id="A0AAW2UPJ7"/>
<dbReference type="GO" id="GO:0016567">
    <property type="term" value="P:protein ubiquitination"/>
    <property type="evidence" value="ECO:0007669"/>
    <property type="project" value="InterPro"/>
</dbReference>
<keyword evidence="9" id="KW-0862">Zinc</keyword>
<dbReference type="Pfam" id="PF13456">
    <property type="entry name" value="RVT_3"/>
    <property type="match status" value="1"/>
</dbReference>
<reference evidence="12" key="1">
    <citation type="submission" date="2020-06" db="EMBL/GenBank/DDBJ databases">
        <authorList>
            <person name="Li T."/>
            <person name="Hu X."/>
            <person name="Zhang T."/>
            <person name="Song X."/>
            <person name="Zhang H."/>
            <person name="Dai N."/>
            <person name="Sheng W."/>
            <person name="Hou X."/>
            <person name="Wei L."/>
        </authorList>
    </citation>
    <scope>NUCLEOTIDE SEQUENCE</scope>
    <source>
        <strain evidence="12">G02</strain>
        <tissue evidence="12">Leaf</tissue>
    </source>
</reference>
<dbReference type="Gene3D" id="3.30.420.10">
    <property type="entry name" value="Ribonuclease H-like superfamily/Ribonuclease H"/>
    <property type="match status" value="1"/>
</dbReference>
<dbReference type="GO" id="GO:0008270">
    <property type="term" value="F:zinc ion binding"/>
    <property type="evidence" value="ECO:0007669"/>
    <property type="project" value="UniProtKB-KW"/>
</dbReference>
<dbReference type="InterPro" id="IPR002867">
    <property type="entry name" value="IBR_dom"/>
</dbReference>
<evidence type="ECO:0000256" key="3">
    <source>
        <dbReference type="ARBA" id="ARBA00012251"/>
    </source>
</evidence>
<evidence type="ECO:0000256" key="10">
    <source>
        <dbReference type="SAM" id="MobiDB-lite"/>
    </source>
</evidence>
<keyword evidence="6" id="KW-0677">Repeat</keyword>
<evidence type="ECO:0000256" key="2">
    <source>
        <dbReference type="ARBA" id="ARBA00001947"/>
    </source>
</evidence>
<evidence type="ECO:0000256" key="6">
    <source>
        <dbReference type="ARBA" id="ARBA00022737"/>
    </source>
</evidence>
<dbReference type="FunFam" id="1.20.120.1750:FF:000019">
    <property type="entry name" value="RBR-type E3 ubiquitin transferase"/>
    <property type="match status" value="1"/>
</dbReference>
<dbReference type="SMART" id="SM00647">
    <property type="entry name" value="IBR"/>
    <property type="match status" value="2"/>
</dbReference>
<evidence type="ECO:0000313" key="12">
    <source>
        <dbReference type="EMBL" id="KAL0418170.1"/>
    </source>
</evidence>
<dbReference type="GO" id="GO:0061630">
    <property type="term" value="F:ubiquitin protein ligase activity"/>
    <property type="evidence" value="ECO:0007669"/>
    <property type="project" value="UniProtKB-EC"/>
</dbReference>
<dbReference type="GO" id="GO:0004523">
    <property type="term" value="F:RNA-DNA hybrid ribonuclease activity"/>
    <property type="evidence" value="ECO:0007669"/>
    <property type="project" value="InterPro"/>
</dbReference>
<dbReference type="FunFam" id="3.30.40.10:FF:000230">
    <property type="entry name" value="RBR-type E3 ubiquitin transferase"/>
    <property type="match status" value="1"/>
</dbReference>
<evidence type="ECO:0000259" key="11">
    <source>
        <dbReference type="PROSITE" id="PS51873"/>
    </source>
</evidence>
<comment type="caution">
    <text evidence="12">The sequence shown here is derived from an EMBL/GenBank/DDBJ whole genome shotgun (WGS) entry which is preliminary data.</text>
</comment>
<feature type="domain" description="RING-type" evidence="11">
    <location>
        <begin position="275"/>
        <end position="493"/>
    </location>
</feature>